<evidence type="ECO:0000256" key="1">
    <source>
        <dbReference type="ARBA" id="ARBA00023015"/>
    </source>
</evidence>
<keyword evidence="1" id="KW-0805">Transcription regulation</keyword>
<evidence type="ECO:0000256" key="4">
    <source>
        <dbReference type="PROSITE-ProRule" id="PRU00335"/>
    </source>
</evidence>
<dbReference type="GO" id="GO:0003677">
    <property type="term" value="F:DNA binding"/>
    <property type="evidence" value="ECO:0007669"/>
    <property type="project" value="UniProtKB-UniRule"/>
</dbReference>
<dbReference type="Pfam" id="PF21943">
    <property type="entry name" value="TetR_C_46"/>
    <property type="match status" value="1"/>
</dbReference>
<sequence>MSIREERKQQSRQAILDAALTLSTAERSFSSISLREISRHVGLVPTAFYRHFQDMDELGAELVDQVALHLKSILHQLGQAYLYLPNAKTRTSVELFFQAVDQHPQQWIFLIAERWGGSATVRQAIAREIEFLIDDFANDLKRVESVQHFEHPEDFKVLANILINLSFNWAMSWIGLSRQFEGEALSQQQHQFTEQTIIQVQLLFRGISHWERPSTIMHENAALKNPL</sequence>
<feature type="domain" description="HTH tetR-type" evidence="5">
    <location>
        <begin position="9"/>
        <end position="70"/>
    </location>
</feature>
<gene>
    <name evidence="6" type="ORF">FSC09_00260</name>
</gene>
<reference evidence="6 7" key="1">
    <citation type="submission" date="2019-09" db="EMBL/GenBank/DDBJ databases">
        <title>Non-baumannii Acinetobacter spp. carrying blaNDM-1 isolated in China.</title>
        <authorList>
            <person name="Cui C."/>
            <person name="Chen C."/>
            <person name="Sun J."/>
            <person name="Liu Y."/>
        </authorList>
    </citation>
    <scope>NUCLEOTIDE SEQUENCE [LARGE SCALE GENOMIC DNA]</scope>
    <source>
        <strain evidence="6 7">B18</strain>
    </source>
</reference>
<proteinExistence type="predicted"/>
<evidence type="ECO:0000313" key="6">
    <source>
        <dbReference type="EMBL" id="QIC68969.1"/>
    </source>
</evidence>
<dbReference type="InterPro" id="IPR001647">
    <property type="entry name" value="HTH_TetR"/>
</dbReference>
<dbReference type="EMBL" id="CP044455">
    <property type="protein sequence ID" value="QIC68969.1"/>
    <property type="molecule type" value="Genomic_DNA"/>
</dbReference>
<evidence type="ECO:0000256" key="2">
    <source>
        <dbReference type="ARBA" id="ARBA00023125"/>
    </source>
</evidence>
<dbReference type="Gene3D" id="1.10.10.60">
    <property type="entry name" value="Homeodomain-like"/>
    <property type="match status" value="1"/>
</dbReference>
<organism evidence="6 7">
    <name type="scientific">Acinetobacter indicus</name>
    <dbReference type="NCBI Taxonomy" id="756892"/>
    <lineage>
        <taxon>Bacteria</taxon>
        <taxon>Pseudomonadati</taxon>
        <taxon>Pseudomonadota</taxon>
        <taxon>Gammaproteobacteria</taxon>
        <taxon>Moraxellales</taxon>
        <taxon>Moraxellaceae</taxon>
        <taxon>Acinetobacter</taxon>
    </lineage>
</organism>
<dbReference type="PROSITE" id="PS50977">
    <property type="entry name" value="HTH_TETR_2"/>
    <property type="match status" value="1"/>
</dbReference>
<feature type="DNA-binding region" description="H-T-H motif" evidence="4">
    <location>
        <begin position="33"/>
        <end position="52"/>
    </location>
</feature>
<dbReference type="InterPro" id="IPR009057">
    <property type="entry name" value="Homeodomain-like_sf"/>
</dbReference>
<accession>A0A6C0XYK4</accession>
<dbReference type="RefSeq" id="WP_163145353.1">
    <property type="nucleotide sequence ID" value="NZ_CP044455.1"/>
</dbReference>
<dbReference type="AlphaFoldDB" id="A0A6C0XYK4"/>
<name>A0A6C0XYK4_9GAMM</name>
<evidence type="ECO:0000313" key="7">
    <source>
        <dbReference type="Proteomes" id="UP000503440"/>
    </source>
</evidence>
<dbReference type="InterPro" id="IPR050692">
    <property type="entry name" value="HTH_transcr_repressor_FabR"/>
</dbReference>
<keyword evidence="2 4" id="KW-0238">DNA-binding</keyword>
<keyword evidence="3" id="KW-0804">Transcription</keyword>
<dbReference type="SUPFAM" id="SSF46689">
    <property type="entry name" value="Homeodomain-like"/>
    <property type="match status" value="1"/>
</dbReference>
<dbReference type="PANTHER" id="PTHR47752:SF1">
    <property type="entry name" value="HTH-TYPE TRANSCRIPTIONAL REPRESSOR FABR"/>
    <property type="match status" value="1"/>
</dbReference>
<protein>
    <submittedName>
        <fullName evidence="6">TetR family transcriptional regulator</fullName>
    </submittedName>
</protein>
<dbReference type="PANTHER" id="PTHR47752">
    <property type="entry name" value="HTH-TYPE TRANSCRIPTIONAL REPRESSOR FABR"/>
    <property type="match status" value="1"/>
</dbReference>
<evidence type="ECO:0000259" key="5">
    <source>
        <dbReference type="PROSITE" id="PS50977"/>
    </source>
</evidence>
<dbReference type="Gene3D" id="1.10.357.10">
    <property type="entry name" value="Tetracycline Repressor, domain 2"/>
    <property type="match status" value="1"/>
</dbReference>
<evidence type="ECO:0000256" key="3">
    <source>
        <dbReference type="ARBA" id="ARBA00023163"/>
    </source>
</evidence>
<dbReference type="Proteomes" id="UP000503440">
    <property type="component" value="Chromosome"/>
</dbReference>
<dbReference type="Pfam" id="PF00440">
    <property type="entry name" value="TetR_N"/>
    <property type="match status" value="1"/>
</dbReference>
<dbReference type="InterPro" id="IPR054129">
    <property type="entry name" value="DesT_TetR_C"/>
</dbReference>